<name>A0A5J5B4X3_9ASTE</name>
<dbReference type="SUPFAM" id="SSF46689">
    <property type="entry name" value="Homeodomain-like"/>
    <property type="match status" value="1"/>
</dbReference>
<keyword evidence="3" id="KW-0805">Transcription regulation</keyword>
<comment type="subcellular location">
    <subcellularLocation>
        <location evidence="1 8">Nucleus</location>
    </subcellularLocation>
</comment>
<dbReference type="PROSITE" id="PS50071">
    <property type="entry name" value="HOMEOBOX_2"/>
    <property type="match status" value="1"/>
</dbReference>
<dbReference type="InterPro" id="IPR001356">
    <property type="entry name" value="HD"/>
</dbReference>
<dbReference type="InterPro" id="IPR006563">
    <property type="entry name" value="POX_dom"/>
</dbReference>
<dbReference type="EMBL" id="CM018038">
    <property type="protein sequence ID" value="KAA8537678.1"/>
    <property type="molecule type" value="Genomic_DNA"/>
</dbReference>
<dbReference type="Gene3D" id="1.10.10.60">
    <property type="entry name" value="Homeodomain-like"/>
    <property type="match status" value="1"/>
</dbReference>
<evidence type="ECO:0000313" key="11">
    <source>
        <dbReference type="EMBL" id="KAA8537678.1"/>
    </source>
</evidence>
<feature type="region of interest" description="Disordered" evidence="9">
    <location>
        <begin position="254"/>
        <end position="288"/>
    </location>
</feature>
<feature type="domain" description="Homeobox" evidence="10">
    <location>
        <begin position="392"/>
        <end position="439"/>
    </location>
</feature>
<evidence type="ECO:0000256" key="2">
    <source>
        <dbReference type="ARBA" id="ARBA00006454"/>
    </source>
</evidence>
<evidence type="ECO:0000256" key="3">
    <source>
        <dbReference type="ARBA" id="ARBA00023015"/>
    </source>
</evidence>
<dbReference type="PANTHER" id="PTHR11850">
    <property type="entry name" value="HOMEOBOX PROTEIN TRANSCRIPTION FACTORS"/>
    <property type="match status" value="1"/>
</dbReference>
<dbReference type="InterPro" id="IPR050224">
    <property type="entry name" value="TALE_homeobox"/>
</dbReference>
<evidence type="ECO:0000313" key="12">
    <source>
        <dbReference type="Proteomes" id="UP000325577"/>
    </source>
</evidence>
<dbReference type="GO" id="GO:0005634">
    <property type="term" value="C:nucleus"/>
    <property type="evidence" value="ECO:0007669"/>
    <property type="project" value="UniProtKB-SubCell"/>
</dbReference>
<dbReference type="GO" id="GO:0003677">
    <property type="term" value="F:DNA binding"/>
    <property type="evidence" value="ECO:0007669"/>
    <property type="project" value="UniProtKB-UniRule"/>
</dbReference>
<dbReference type="GO" id="GO:0006355">
    <property type="term" value="P:regulation of DNA-templated transcription"/>
    <property type="evidence" value="ECO:0007669"/>
    <property type="project" value="InterPro"/>
</dbReference>
<dbReference type="Proteomes" id="UP000325577">
    <property type="component" value="Linkage Group LG15"/>
</dbReference>
<gene>
    <name evidence="11" type="ORF">F0562_027332</name>
</gene>
<evidence type="ECO:0000256" key="7">
    <source>
        <dbReference type="ARBA" id="ARBA00023242"/>
    </source>
</evidence>
<proteinExistence type="inferred from homology"/>
<evidence type="ECO:0000256" key="4">
    <source>
        <dbReference type="ARBA" id="ARBA00023125"/>
    </source>
</evidence>
<comment type="similarity">
    <text evidence="2">Belongs to the TALE/BELL homeobox family.</text>
</comment>
<dbReference type="InterPro" id="IPR009057">
    <property type="entry name" value="Homeodomain-like_sf"/>
</dbReference>
<dbReference type="OrthoDB" id="10056939at2759"/>
<keyword evidence="5 8" id="KW-0371">Homeobox</keyword>
<organism evidence="11 12">
    <name type="scientific">Nyssa sinensis</name>
    <dbReference type="NCBI Taxonomy" id="561372"/>
    <lineage>
        <taxon>Eukaryota</taxon>
        <taxon>Viridiplantae</taxon>
        <taxon>Streptophyta</taxon>
        <taxon>Embryophyta</taxon>
        <taxon>Tracheophyta</taxon>
        <taxon>Spermatophyta</taxon>
        <taxon>Magnoliopsida</taxon>
        <taxon>eudicotyledons</taxon>
        <taxon>Gunneridae</taxon>
        <taxon>Pentapetalae</taxon>
        <taxon>asterids</taxon>
        <taxon>Cornales</taxon>
        <taxon>Nyssaceae</taxon>
        <taxon>Nyssa</taxon>
    </lineage>
</organism>
<dbReference type="SMART" id="SM00389">
    <property type="entry name" value="HOX"/>
    <property type="match status" value="1"/>
</dbReference>
<dbReference type="SMART" id="SM00574">
    <property type="entry name" value="POX"/>
    <property type="match status" value="1"/>
</dbReference>
<evidence type="ECO:0000256" key="6">
    <source>
        <dbReference type="ARBA" id="ARBA00023163"/>
    </source>
</evidence>
<evidence type="ECO:0000256" key="8">
    <source>
        <dbReference type="PROSITE-ProRule" id="PRU00108"/>
    </source>
</evidence>
<feature type="region of interest" description="Disordered" evidence="9">
    <location>
        <begin position="512"/>
        <end position="540"/>
    </location>
</feature>
<keyword evidence="4 8" id="KW-0238">DNA-binding</keyword>
<feature type="compositionally biased region" description="Basic and acidic residues" evidence="9">
    <location>
        <begin position="275"/>
        <end position="288"/>
    </location>
</feature>
<evidence type="ECO:0000259" key="10">
    <source>
        <dbReference type="PROSITE" id="PS50071"/>
    </source>
</evidence>
<keyword evidence="12" id="KW-1185">Reference proteome</keyword>
<dbReference type="InterPro" id="IPR008422">
    <property type="entry name" value="KN_HD"/>
</dbReference>
<dbReference type="CDD" id="cd00086">
    <property type="entry name" value="homeodomain"/>
    <property type="match status" value="1"/>
</dbReference>
<evidence type="ECO:0000256" key="9">
    <source>
        <dbReference type="SAM" id="MobiDB-lite"/>
    </source>
</evidence>
<dbReference type="Pfam" id="PF05920">
    <property type="entry name" value="Homeobox_KN"/>
    <property type="match status" value="1"/>
</dbReference>
<keyword evidence="7 8" id="KW-0539">Nucleus</keyword>
<protein>
    <recommendedName>
        <fullName evidence="10">Homeobox domain-containing protein</fullName>
    </recommendedName>
</protein>
<feature type="DNA-binding region" description="Homeobox" evidence="8">
    <location>
        <begin position="394"/>
        <end position="440"/>
    </location>
</feature>
<accession>A0A5J5B4X3</accession>
<sequence>MLSEMFNFVPVHMAGTDILDNQIASNYRWLQKPEEPAVVNETDLVGVLRQAKHVNGNDCNTIASNHQFLSINNEDSTNSMQLSLMNPHIKSASPPPRISSSLHSYLQGFHPVGSAGAGFQTTVNPPIQFTVAGGSSRDDEGNKVGGLSLSLSSSLQHLEAAKFEKLGVGNGGICFNNQGVGASSNFDGSKTFRANQQPWHFQGVLDRSLDRPVHVGYGTSMPIVNVMRNSKYVKAAQELLEEFCCVGKGHLNNQRRKKHNINPNSNPDGGGSSSSKEHPPLSAAEKPEYQRRKVQLLSMLEEVDGRYNRYCEQMQVMVNLFDSVIGFGAATPYTTLAQKAMSRHFRCVKDAITTQLKLTCELLGDKDGIGTIGLTKGETPRLKLLEQSLRQQRAFHQMGMMDPEYPSEADKHLLSRQTGLSKNQVSNWFINARVRLWKPMVEEMYQQETKEEQFCAPKEAAAATAEPVSAAQTSMHNITAATTTTIPQAAAGKINAKEKDLSQSSTINIYSQSSSSSGNQFMMQGNSTTTSTTTTRREVPPPPAVHHWGVAAVDHDKISCRESSVADFGSIAASANMASTLARLGTAPGEVSLTLRLRHTDNTPEKSQHFP</sequence>
<evidence type="ECO:0000256" key="1">
    <source>
        <dbReference type="ARBA" id="ARBA00004123"/>
    </source>
</evidence>
<reference evidence="11 12" key="1">
    <citation type="submission" date="2019-09" db="EMBL/GenBank/DDBJ databases">
        <title>A chromosome-level genome assembly of the Chinese tupelo Nyssa sinensis.</title>
        <authorList>
            <person name="Yang X."/>
            <person name="Kang M."/>
            <person name="Yang Y."/>
            <person name="Xiong H."/>
            <person name="Wang M."/>
            <person name="Zhang Z."/>
            <person name="Wang Z."/>
            <person name="Wu H."/>
            <person name="Ma T."/>
            <person name="Liu J."/>
            <person name="Xi Z."/>
        </authorList>
    </citation>
    <scope>NUCLEOTIDE SEQUENCE [LARGE SCALE GENOMIC DNA]</scope>
    <source>
        <strain evidence="11">J267</strain>
        <tissue evidence="11">Leaf</tissue>
    </source>
</reference>
<evidence type="ECO:0000256" key="5">
    <source>
        <dbReference type="ARBA" id="ARBA00023155"/>
    </source>
</evidence>
<keyword evidence="6" id="KW-0804">Transcription</keyword>
<dbReference type="Pfam" id="PF07526">
    <property type="entry name" value="POX"/>
    <property type="match status" value="1"/>
</dbReference>
<dbReference type="AlphaFoldDB" id="A0A5J5B4X3"/>